<name>L7JQS9_TRAHO</name>
<gene>
    <name evidence="2" type="ORF">THOM_3275</name>
</gene>
<dbReference type="InParanoid" id="L7JQS9"/>
<dbReference type="HOGENOM" id="CLU_2326498_0_0_1"/>
<evidence type="ECO:0000313" key="3">
    <source>
        <dbReference type="Proteomes" id="UP000011185"/>
    </source>
</evidence>
<accession>L7JQS9</accession>
<dbReference type="VEuPathDB" id="MicrosporidiaDB:THOM_3275"/>
<keyword evidence="1" id="KW-1133">Transmembrane helix</keyword>
<dbReference type="AlphaFoldDB" id="L7JQS9"/>
<sequence length="99" mass="11589">VMNIKTFLSKHKNINMEEIQRPTIFFMLLAMISLISMTHIVQQSMRDDEPVKNTEDAVNKSWGVELRVKSLGNNEFVKKFGAKCYEIVQIVENFQLYFT</sequence>
<evidence type="ECO:0000256" key="1">
    <source>
        <dbReference type="SAM" id="Phobius"/>
    </source>
</evidence>
<evidence type="ECO:0000313" key="2">
    <source>
        <dbReference type="EMBL" id="ELQ73813.1"/>
    </source>
</evidence>
<dbReference type="Proteomes" id="UP000011185">
    <property type="component" value="Unassembled WGS sequence"/>
</dbReference>
<reference evidence="2 3" key="1">
    <citation type="journal article" date="2012" name="PLoS Pathog.">
        <title>The genome of the obligate intracellular parasite Trachipleistophora hominis: new insights into microsporidian genome dynamics and reductive evolution.</title>
        <authorList>
            <person name="Heinz E."/>
            <person name="Williams T.A."/>
            <person name="Nakjang S."/>
            <person name="Noel C.J."/>
            <person name="Swan D.C."/>
            <person name="Goldberg A.V."/>
            <person name="Harris S.R."/>
            <person name="Weinmaier T."/>
            <person name="Markert S."/>
            <person name="Becher D."/>
            <person name="Bernhardt J."/>
            <person name="Dagan T."/>
            <person name="Hacker C."/>
            <person name="Lucocq J.M."/>
            <person name="Schweder T."/>
            <person name="Rattei T."/>
            <person name="Hall N."/>
            <person name="Hirt R.P."/>
            <person name="Embley T.M."/>
        </authorList>
    </citation>
    <scope>NUCLEOTIDE SEQUENCE [LARGE SCALE GENOMIC DNA]</scope>
</reference>
<dbReference type="EMBL" id="JH994104">
    <property type="protein sequence ID" value="ELQ73813.1"/>
    <property type="molecule type" value="Genomic_DNA"/>
</dbReference>
<keyword evidence="1" id="KW-0472">Membrane</keyword>
<feature type="non-terminal residue" evidence="2">
    <location>
        <position position="1"/>
    </location>
</feature>
<proteinExistence type="predicted"/>
<keyword evidence="3" id="KW-1185">Reference proteome</keyword>
<keyword evidence="1" id="KW-0812">Transmembrane</keyword>
<feature type="transmembrane region" description="Helical" evidence="1">
    <location>
        <begin position="21"/>
        <end position="41"/>
    </location>
</feature>
<organism evidence="2 3">
    <name type="scientific">Trachipleistophora hominis</name>
    <name type="common">Microsporidian parasite</name>
    <dbReference type="NCBI Taxonomy" id="72359"/>
    <lineage>
        <taxon>Eukaryota</taxon>
        <taxon>Fungi</taxon>
        <taxon>Fungi incertae sedis</taxon>
        <taxon>Microsporidia</taxon>
        <taxon>Pleistophoridae</taxon>
        <taxon>Trachipleistophora</taxon>
    </lineage>
</organism>
<protein>
    <submittedName>
        <fullName evidence="2">Uncharacterized protein</fullName>
    </submittedName>
</protein>